<keyword evidence="3" id="KW-1185">Reference proteome</keyword>
<dbReference type="EMBL" id="JAIFRP010000737">
    <property type="protein sequence ID" value="KAK2577958.1"/>
    <property type="molecule type" value="Genomic_DNA"/>
</dbReference>
<dbReference type="InterPro" id="IPR055469">
    <property type="entry name" value="DUF7041"/>
</dbReference>
<evidence type="ECO:0000313" key="3">
    <source>
        <dbReference type="Proteomes" id="UP001258017"/>
    </source>
</evidence>
<reference evidence="2" key="2">
    <citation type="journal article" date="2023" name="Commun. Biol.">
        <title>Intrasexual cuticular hydrocarbon dimorphism in a wasp sheds light on hydrocarbon biosynthesis genes in Hymenoptera.</title>
        <authorList>
            <person name="Moris V.C."/>
            <person name="Podsiadlowski L."/>
            <person name="Martin S."/>
            <person name="Oeyen J.P."/>
            <person name="Donath A."/>
            <person name="Petersen M."/>
            <person name="Wilbrandt J."/>
            <person name="Misof B."/>
            <person name="Liedtke D."/>
            <person name="Thamm M."/>
            <person name="Scheiner R."/>
            <person name="Schmitt T."/>
            <person name="Niehuis O."/>
        </authorList>
    </citation>
    <scope>NUCLEOTIDE SEQUENCE</scope>
    <source>
        <strain evidence="2">GBR_01_08_01A</strain>
    </source>
</reference>
<reference evidence="2" key="1">
    <citation type="submission" date="2021-08" db="EMBL/GenBank/DDBJ databases">
        <authorList>
            <person name="Misof B."/>
            <person name="Oliver O."/>
            <person name="Podsiadlowski L."/>
            <person name="Donath A."/>
            <person name="Peters R."/>
            <person name="Mayer C."/>
            <person name="Rust J."/>
            <person name="Gunkel S."/>
            <person name="Lesny P."/>
            <person name="Martin S."/>
            <person name="Oeyen J.P."/>
            <person name="Petersen M."/>
            <person name="Panagiotis P."/>
            <person name="Wilbrandt J."/>
            <person name="Tanja T."/>
        </authorList>
    </citation>
    <scope>NUCLEOTIDE SEQUENCE</scope>
    <source>
        <strain evidence="2">GBR_01_08_01A</strain>
        <tissue evidence="2">Thorax + abdomen</tissue>
    </source>
</reference>
<proteinExistence type="predicted"/>
<feature type="domain" description="DUF7041" evidence="1">
    <location>
        <begin position="23"/>
        <end position="106"/>
    </location>
</feature>
<accession>A0AAD9RER1</accession>
<protein>
    <recommendedName>
        <fullName evidence="1">DUF7041 domain-containing protein</fullName>
    </recommendedName>
</protein>
<evidence type="ECO:0000313" key="2">
    <source>
        <dbReference type="EMBL" id="KAK2577958.1"/>
    </source>
</evidence>
<dbReference type="Proteomes" id="UP001258017">
    <property type="component" value="Unassembled WGS sequence"/>
</dbReference>
<dbReference type="AlphaFoldDB" id="A0AAD9RER1"/>
<dbReference type="Pfam" id="PF23055">
    <property type="entry name" value="DUF7041"/>
    <property type="match status" value="1"/>
</dbReference>
<organism evidence="2 3">
    <name type="scientific">Odynerus spinipes</name>
    <dbReference type="NCBI Taxonomy" id="1348599"/>
    <lineage>
        <taxon>Eukaryota</taxon>
        <taxon>Metazoa</taxon>
        <taxon>Ecdysozoa</taxon>
        <taxon>Arthropoda</taxon>
        <taxon>Hexapoda</taxon>
        <taxon>Insecta</taxon>
        <taxon>Pterygota</taxon>
        <taxon>Neoptera</taxon>
        <taxon>Endopterygota</taxon>
        <taxon>Hymenoptera</taxon>
        <taxon>Apocrita</taxon>
        <taxon>Aculeata</taxon>
        <taxon>Vespoidea</taxon>
        <taxon>Vespidae</taxon>
        <taxon>Eumeninae</taxon>
        <taxon>Odynerus</taxon>
    </lineage>
</organism>
<comment type="caution">
    <text evidence="2">The sequence shown here is derived from an EMBL/GenBank/DDBJ whole genome shotgun (WGS) entry which is preliminary data.</text>
</comment>
<dbReference type="PANTHER" id="PTHR33327">
    <property type="entry name" value="ENDONUCLEASE"/>
    <property type="match status" value="1"/>
</dbReference>
<gene>
    <name evidence="2" type="ORF">KPH14_012656</name>
</gene>
<evidence type="ECO:0000259" key="1">
    <source>
        <dbReference type="Pfam" id="PF23055"/>
    </source>
</evidence>
<sequence length="201" mass="22336">MAKEGRTTHDDRTKEVAAIGVKVPPFWPEQPTLWFAQLEAQFAVAGITQDATKFGYVVGNLEGRYALEVTDVITTPPATGKYEKIKAELIARLSKSEETKVRQVLEQEELGDRTPGQFLRHLRNLGGVAIPEGLIRTIWISRLPDAIKTIMATQTKATLEETSALVDTITNLTSKGRLIQETSQGLHLFNNIHPSMLPYII</sequence>
<dbReference type="PANTHER" id="PTHR33327:SF3">
    <property type="entry name" value="RNA-DIRECTED DNA POLYMERASE"/>
    <property type="match status" value="1"/>
</dbReference>
<name>A0AAD9RER1_9HYME</name>